<sequence length="200" mass="23664">MLGRRPVLYSIKYNPRPLFVEVSKNKVTTTTIPFDHCFTQLHMPKCIAATMSRMQSELKCFDLVTRKFYEMPLPSKITSFSPRLTILRGQLCMVTNFLDVFILEDNNDVKKSWITLFHHNSRECSCFNIYNMWGDYFDLACLQDEHNIILVLRNQTKLQEFMVYCDKNKEARRLEISGIPRGVYSWSIMEPWVELLIQFP</sequence>
<dbReference type="EnsemblPlants" id="AUR62040463-RA">
    <property type="protein sequence ID" value="AUR62040463-RA:cds"/>
    <property type="gene ID" value="AUR62040463"/>
</dbReference>
<keyword evidence="2" id="KW-1185">Reference proteome</keyword>
<accession>A0A803N4U6</accession>
<evidence type="ECO:0000313" key="2">
    <source>
        <dbReference type="Proteomes" id="UP000596660"/>
    </source>
</evidence>
<evidence type="ECO:0008006" key="3">
    <source>
        <dbReference type="Google" id="ProtNLM"/>
    </source>
</evidence>
<reference evidence="1" key="2">
    <citation type="submission" date="2021-03" db="UniProtKB">
        <authorList>
            <consortium name="EnsemblPlants"/>
        </authorList>
    </citation>
    <scope>IDENTIFICATION</scope>
</reference>
<evidence type="ECO:0000313" key="1">
    <source>
        <dbReference type="EnsemblPlants" id="AUR62040463-RA:cds"/>
    </source>
</evidence>
<reference evidence="1" key="1">
    <citation type="journal article" date="2017" name="Nature">
        <title>The genome of Chenopodium quinoa.</title>
        <authorList>
            <person name="Jarvis D.E."/>
            <person name="Ho Y.S."/>
            <person name="Lightfoot D.J."/>
            <person name="Schmoeckel S.M."/>
            <person name="Li B."/>
            <person name="Borm T.J.A."/>
            <person name="Ohyanagi H."/>
            <person name="Mineta K."/>
            <person name="Michell C.T."/>
            <person name="Saber N."/>
            <person name="Kharbatia N.M."/>
            <person name="Rupper R.R."/>
            <person name="Sharp A.R."/>
            <person name="Dally N."/>
            <person name="Boughton B.A."/>
            <person name="Woo Y.H."/>
            <person name="Gao G."/>
            <person name="Schijlen E.G.W.M."/>
            <person name="Guo X."/>
            <person name="Momin A.A."/>
            <person name="Negrao S."/>
            <person name="Al-Babili S."/>
            <person name="Gehring C."/>
            <person name="Roessner U."/>
            <person name="Jung C."/>
            <person name="Murphy K."/>
            <person name="Arold S.T."/>
            <person name="Gojobori T."/>
            <person name="van der Linden C.G."/>
            <person name="van Loo E.N."/>
            <person name="Jellen E.N."/>
            <person name="Maughan P.J."/>
            <person name="Tester M."/>
        </authorList>
    </citation>
    <scope>NUCLEOTIDE SEQUENCE [LARGE SCALE GENOMIC DNA]</scope>
    <source>
        <strain evidence="1">cv. PI 614886</strain>
    </source>
</reference>
<dbReference type="Gramene" id="AUR62040463-RA">
    <property type="protein sequence ID" value="AUR62040463-RA:cds"/>
    <property type="gene ID" value="AUR62040463"/>
</dbReference>
<name>A0A803N4U6_CHEQI</name>
<proteinExistence type="predicted"/>
<protein>
    <recommendedName>
        <fullName evidence="3">F-box associated domain-containing protein</fullName>
    </recommendedName>
</protein>
<dbReference type="AlphaFoldDB" id="A0A803N4U6"/>
<dbReference type="Proteomes" id="UP000596660">
    <property type="component" value="Unplaced"/>
</dbReference>
<organism evidence="1 2">
    <name type="scientific">Chenopodium quinoa</name>
    <name type="common">Quinoa</name>
    <dbReference type="NCBI Taxonomy" id="63459"/>
    <lineage>
        <taxon>Eukaryota</taxon>
        <taxon>Viridiplantae</taxon>
        <taxon>Streptophyta</taxon>
        <taxon>Embryophyta</taxon>
        <taxon>Tracheophyta</taxon>
        <taxon>Spermatophyta</taxon>
        <taxon>Magnoliopsida</taxon>
        <taxon>eudicotyledons</taxon>
        <taxon>Gunneridae</taxon>
        <taxon>Pentapetalae</taxon>
        <taxon>Caryophyllales</taxon>
        <taxon>Chenopodiaceae</taxon>
        <taxon>Chenopodioideae</taxon>
        <taxon>Atripliceae</taxon>
        <taxon>Chenopodium</taxon>
    </lineage>
</organism>